<dbReference type="PRINTS" id="PR01183">
    <property type="entry name" value="RIBORDTASEM1"/>
</dbReference>
<evidence type="ECO:0000256" key="7">
    <source>
        <dbReference type="ARBA" id="ARBA00023116"/>
    </source>
</evidence>
<keyword evidence="6 10" id="KW-0560">Oxidoreductase</keyword>
<keyword evidence="4" id="KW-0547">Nucleotide-binding</keyword>
<keyword evidence="8" id="KW-1015">Disulfide bond</keyword>
<dbReference type="InterPro" id="IPR008926">
    <property type="entry name" value="RNR_R1-su_N"/>
</dbReference>
<sequence>MTLLDLKNTTYFDLNRDLNIPLDDQINLPTDRDALNAFLEQNVAPNTMTFASLRNRFNYLIDNDYLDADCINQYDFAFITSLYDYLNSQSYHFQSFMAAYTFYTNFALKTRDGQQYLETPIDHLALVALAGANGDEHLAMDCADELLHRRFQPAATPFKNAGRHDKGTLLSGFTLQIANDLNSIGRALNTTLQLSELGGDVSFNLTNISSSKEATSTSGGIVGIMQLIEGSLNYPRPTGDTAGVAYLNVFHPDILTFLATKQDTADTQARLKSLAIGIIVPDLFYELCRADMTMYCFSPADVAREYGVPFSEINLSDEYDALVQNPQIQKWPLQSRDLESKISQCQQESGMPYIVNIDTANKANPIDGQILLSDLGTSSFQIQATPELTANQDYLNLGRDNATSRAATNVGALMASPDFGHSVETMVRAMTNVSDQAALAAIPTVAAGNQATHTLGLSAMGLHSYFASQHLQYGAPETLEFTNLYFMLLNYWTLMASTKLAHDRHQTFTGFENSDYASGVYFERYLDPKAPCQPQSNTVKQLFKHITLPTIADWQALQQRVMQDGLYHQNRLAVTADTTTAIMNDTTVALSPIANRVTAYQLPAVGKLYYPAPGLSNDTLPYYVAAYDTDMRQVIQIYAAAQAHVDQGLALPLRLRATCSPELYDWKRGHSDQLSTRDLSILRHYAHKAGLKSLYGVQILTETDGEFGANQCTSCLMVPDEH</sequence>
<dbReference type="Pfam" id="PF08343">
    <property type="entry name" value="RNR_N"/>
    <property type="match status" value="1"/>
</dbReference>
<feature type="domain" description="Ribonucleotide reductase large subunit" evidence="11">
    <location>
        <begin position="554"/>
        <end position="576"/>
    </location>
</feature>
<dbReference type="PANTHER" id="PTHR11573">
    <property type="entry name" value="RIBONUCLEOSIDE-DIPHOSPHATE REDUCTASE LARGE CHAIN"/>
    <property type="match status" value="1"/>
</dbReference>
<name>A0A0R2EWI3_9LACO</name>
<evidence type="ECO:0000259" key="11">
    <source>
        <dbReference type="PROSITE" id="PS00089"/>
    </source>
</evidence>
<evidence type="ECO:0000256" key="8">
    <source>
        <dbReference type="ARBA" id="ARBA00023157"/>
    </source>
</evidence>
<dbReference type="PATRIC" id="fig|1423804.4.peg.2880"/>
<dbReference type="PANTHER" id="PTHR11573:SF30">
    <property type="entry name" value="RIBONUCLEOSIDE-DIPHOSPHATE REDUCTASE 2 SUBUNIT ALPHA"/>
    <property type="match status" value="1"/>
</dbReference>
<dbReference type="OrthoDB" id="9762933at2"/>
<dbReference type="PROSITE" id="PS00089">
    <property type="entry name" value="RIBORED_LARGE"/>
    <property type="match status" value="1"/>
</dbReference>
<keyword evidence="7 10" id="KW-0215">Deoxyribonucleotide synthesis</keyword>
<evidence type="ECO:0000256" key="9">
    <source>
        <dbReference type="ARBA" id="ARBA00047754"/>
    </source>
</evidence>
<keyword evidence="3" id="KW-0021">Allosteric enzyme</keyword>
<organism evidence="12 13">
    <name type="scientific">Secundilactobacillus similis DSM 23365 = JCM 2765</name>
    <dbReference type="NCBI Taxonomy" id="1423804"/>
    <lineage>
        <taxon>Bacteria</taxon>
        <taxon>Bacillati</taxon>
        <taxon>Bacillota</taxon>
        <taxon>Bacilli</taxon>
        <taxon>Lactobacillales</taxon>
        <taxon>Lactobacillaceae</taxon>
        <taxon>Secundilactobacillus</taxon>
    </lineage>
</organism>
<dbReference type="GO" id="GO:0009263">
    <property type="term" value="P:deoxyribonucleotide biosynthetic process"/>
    <property type="evidence" value="ECO:0007669"/>
    <property type="project" value="UniProtKB-KW"/>
</dbReference>
<dbReference type="RefSeq" id="WP_057152390.1">
    <property type="nucleotide sequence ID" value="NZ_AYZM01000175.1"/>
</dbReference>
<dbReference type="AlphaFoldDB" id="A0A0R2EWI3"/>
<comment type="function">
    <text evidence="10">Provides the precursors necessary for DNA synthesis. Catalyzes the biosynthesis of deoxyribonucleotides from the corresponding ribonucleotides.</text>
</comment>
<comment type="caution">
    <text evidence="12">The sequence shown here is derived from an EMBL/GenBank/DDBJ whole genome shotgun (WGS) entry which is preliminary data.</text>
</comment>
<evidence type="ECO:0000256" key="1">
    <source>
        <dbReference type="ARBA" id="ARBA00010406"/>
    </source>
</evidence>
<dbReference type="GO" id="GO:0005524">
    <property type="term" value="F:ATP binding"/>
    <property type="evidence" value="ECO:0007669"/>
    <property type="project" value="UniProtKB-KW"/>
</dbReference>
<dbReference type="NCBIfam" id="TIGR04170">
    <property type="entry name" value="RNR_1b_NrdE"/>
    <property type="match status" value="1"/>
</dbReference>
<keyword evidence="13" id="KW-1185">Reference proteome</keyword>
<accession>A0A0R2EWI3</accession>
<dbReference type="SUPFAM" id="SSF51998">
    <property type="entry name" value="PFL-like glycyl radical enzymes"/>
    <property type="match status" value="1"/>
</dbReference>
<evidence type="ECO:0000256" key="10">
    <source>
        <dbReference type="RuleBase" id="RU003410"/>
    </source>
</evidence>
<dbReference type="InterPro" id="IPR000788">
    <property type="entry name" value="RNR_lg_C"/>
</dbReference>
<evidence type="ECO:0000256" key="5">
    <source>
        <dbReference type="ARBA" id="ARBA00022840"/>
    </source>
</evidence>
<dbReference type="EMBL" id="AYZM01000175">
    <property type="protein sequence ID" value="KRN16876.1"/>
    <property type="molecule type" value="Genomic_DNA"/>
</dbReference>
<evidence type="ECO:0000256" key="4">
    <source>
        <dbReference type="ARBA" id="ARBA00022741"/>
    </source>
</evidence>
<evidence type="ECO:0000256" key="6">
    <source>
        <dbReference type="ARBA" id="ARBA00023002"/>
    </source>
</evidence>
<reference evidence="12 13" key="1">
    <citation type="journal article" date="2015" name="Genome Announc.">
        <title>Expanding the biotechnology potential of lactobacilli through comparative genomics of 213 strains and associated genera.</title>
        <authorList>
            <person name="Sun Z."/>
            <person name="Harris H.M."/>
            <person name="McCann A."/>
            <person name="Guo C."/>
            <person name="Argimon S."/>
            <person name="Zhang W."/>
            <person name="Yang X."/>
            <person name="Jeffery I.B."/>
            <person name="Cooney J.C."/>
            <person name="Kagawa T.F."/>
            <person name="Liu W."/>
            <person name="Song Y."/>
            <person name="Salvetti E."/>
            <person name="Wrobel A."/>
            <person name="Rasinkangas P."/>
            <person name="Parkhill J."/>
            <person name="Rea M.C."/>
            <person name="O'Sullivan O."/>
            <person name="Ritari J."/>
            <person name="Douillard F.P."/>
            <person name="Paul Ross R."/>
            <person name="Yang R."/>
            <person name="Briner A.E."/>
            <person name="Felis G.E."/>
            <person name="de Vos W.M."/>
            <person name="Barrangou R."/>
            <person name="Klaenhammer T.R."/>
            <person name="Caufield P.W."/>
            <person name="Cui Y."/>
            <person name="Zhang H."/>
            <person name="O'Toole P.W."/>
        </authorList>
    </citation>
    <scope>NUCLEOTIDE SEQUENCE [LARGE SCALE GENOMIC DNA]</scope>
    <source>
        <strain evidence="12 13">DSM 23365</strain>
    </source>
</reference>
<dbReference type="Pfam" id="PF00317">
    <property type="entry name" value="Ribonuc_red_lgN"/>
    <property type="match status" value="1"/>
</dbReference>
<dbReference type="SUPFAM" id="SSF48168">
    <property type="entry name" value="R1 subunit of ribonucleotide reductase, N-terminal domain"/>
    <property type="match status" value="1"/>
</dbReference>
<dbReference type="InterPro" id="IPR039718">
    <property type="entry name" value="Rrm1"/>
</dbReference>
<dbReference type="InterPro" id="IPR026459">
    <property type="entry name" value="RNR_1b_NrdE"/>
</dbReference>
<dbReference type="InterPro" id="IPR013554">
    <property type="entry name" value="RNR_N"/>
</dbReference>
<dbReference type="GO" id="GO:0005971">
    <property type="term" value="C:ribonucleoside-diphosphate reductase complex"/>
    <property type="evidence" value="ECO:0007669"/>
    <property type="project" value="TreeGrafter"/>
</dbReference>
<dbReference type="Pfam" id="PF02867">
    <property type="entry name" value="Ribonuc_red_lgC"/>
    <property type="match status" value="1"/>
</dbReference>
<proteinExistence type="inferred from homology"/>
<dbReference type="GO" id="GO:0004748">
    <property type="term" value="F:ribonucleoside-diphosphate reductase activity, thioredoxin disulfide as acceptor"/>
    <property type="evidence" value="ECO:0007669"/>
    <property type="project" value="UniProtKB-EC"/>
</dbReference>
<evidence type="ECO:0000313" key="13">
    <source>
        <dbReference type="Proteomes" id="UP000051442"/>
    </source>
</evidence>
<dbReference type="Gene3D" id="3.20.70.20">
    <property type="match status" value="1"/>
</dbReference>
<evidence type="ECO:0000313" key="12">
    <source>
        <dbReference type="EMBL" id="KRN16876.1"/>
    </source>
</evidence>
<dbReference type="InterPro" id="IPR013346">
    <property type="entry name" value="NrdE_NrdA_C"/>
</dbReference>
<dbReference type="EC" id="1.17.4.1" evidence="2 10"/>
<protein>
    <recommendedName>
        <fullName evidence="2 10">Ribonucleoside-diphosphate reductase</fullName>
        <ecNumber evidence="2 10">1.17.4.1</ecNumber>
    </recommendedName>
</protein>
<dbReference type="STRING" id="1423804.FD14_GL002667"/>
<keyword evidence="5" id="KW-0067">ATP-binding</keyword>
<gene>
    <name evidence="12" type="ORF">FD14_GL002667</name>
</gene>
<dbReference type="Gene3D" id="1.10.1650.20">
    <property type="match status" value="1"/>
</dbReference>
<evidence type="ECO:0000256" key="3">
    <source>
        <dbReference type="ARBA" id="ARBA00022533"/>
    </source>
</evidence>
<comment type="catalytic activity">
    <reaction evidence="9 10">
        <text>a 2'-deoxyribonucleoside 5'-diphosphate + [thioredoxin]-disulfide + H2O = a ribonucleoside 5'-diphosphate + [thioredoxin]-dithiol</text>
        <dbReference type="Rhea" id="RHEA:23252"/>
        <dbReference type="Rhea" id="RHEA-COMP:10698"/>
        <dbReference type="Rhea" id="RHEA-COMP:10700"/>
        <dbReference type="ChEBI" id="CHEBI:15377"/>
        <dbReference type="ChEBI" id="CHEBI:29950"/>
        <dbReference type="ChEBI" id="CHEBI:50058"/>
        <dbReference type="ChEBI" id="CHEBI:57930"/>
        <dbReference type="ChEBI" id="CHEBI:73316"/>
        <dbReference type="EC" id="1.17.4.1"/>
    </reaction>
</comment>
<dbReference type="UniPathway" id="UPA00326"/>
<dbReference type="InterPro" id="IPR013509">
    <property type="entry name" value="RNR_lsu_N"/>
</dbReference>
<evidence type="ECO:0000256" key="2">
    <source>
        <dbReference type="ARBA" id="ARBA00012274"/>
    </source>
</evidence>
<comment type="similarity">
    <text evidence="1 10">Belongs to the ribonucleoside diphosphate reductase large chain family.</text>
</comment>
<dbReference type="Proteomes" id="UP000051442">
    <property type="component" value="Unassembled WGS sequence"/>
</dbReference>